<feature type="domain" description="Glycosyltransferase subfamily 4-like N-terminal" evidence="1">
    <location>
        <begin position="17"/>
        <end position="189"/>
    </location>
</feature>
<dbReference type="InterPro" id="IPR024004">
    <property type="entry name" value="PEP-CTERM/XrtA_GlycosylTrfase"/>
</dbReference>
<dbReference type="CDD" id="cd03794">
    <property type="entry name" value="GT4_WbuB-like"/>
    <property type="match status" value="1"/>
</dbReference>
<dbReference type="InterPro" id="IPR050194">
    <property type="entry name" value="Glycosyltransferase_grp1"/>
</dbReference>
<dbReference type="AlphaFoldDB" id="A0A2W5NBG1"/>
<sequence length="407" mass="44145">MTRILHVLDHSLPAHSGYTFRTRALMKAQQAKGWQVAGVTGVRHPVPGPDGETVDGLTFYRTPSIAAARSPIREWREIAALAARVSALIDEWQPDLLHAHSPVLDALAALRAGKRRHVPVLYEIRAFWEDAAVGNGTGREGSLRYRLTRALESHAVRAADAVAVICEGLRGDLIARGIAAEKIIVSPNGVDLDLFGDPPPRDDALAASLGLTSGDAVIGFIGSFYDYEGIDDLIAAMPALVAARSDAQLLLVGGGPMEAMLKQQAAASRVAGHIHFVGRVPHQEVERYYSLIDILAYPRKKMRLTDLVTPLKPLEAMAQGKLVAASDVGGHRELIADGVTGTLFAPDDPAAIAAALVDLLGARDIWDERRRTARLFVESDRNWSSNILRYEPVYQRLLQRAPARRAA</sequence>
<evidence type="ECO:0000313" key="2">
    <source>
        <dbReference type="EMBL" id="PZQ23630.1"/>
    </source>
</evidence>
<dbReference type="SUPFAM" id="SSF53756">
    <property type="entry name" value="UDP-Glycosyltransferase/glycogen phosphorylase"/>
    <property type="match status" value="1"/>
</dbReference>
<dbReference type="Proteomes" id="UP000248597">
    <property type="component" value="Unassembled WGS sequence"/>
</dbReference>
<reference evidence="2 3" key="1">
    <citation type="submission" date="2017-08" db="EMBL/GenBank/DDBJ databases">
        <title>Infants hospitalized years apart are colonized by the same room-sourced microbial strains.</title>
        <authorList>
            <person name="Brooks B."/>
            <person name="Olm M.R."/>
            <person name="Firek B.A."/>
            <person name="Baker R."/>
            <person name="Thomas B.C."/>
            <person name="Morowitz M.J."/>
            <person name="Banfield J.F."/>
        </authorList>
    </citation>
    <scope>NUCLEOTIDE SEQUENCE [LARGE SCALE GENOMIC DNA]</scope>
    <source>
        <strain evidence="2">S2_005_003_R2_47</strain>
    </source>
</reference>
<dbReference type="Gene3D" id="3.40.50.2000">
    <property type="entry name" value="Glycogen Phosphorylase B"/>
    <property type="match status" value="2"/>
</dbReference>
<dbReference type="EMBL" id="QFPJ01000006">
    <property type="protein sequence ID" value="PZQ23630.1"/>
    <property type="molecule type" value="Genomic_DNA"/>
</dbReference>
<dbReference type="InterPro" id="IPR028098">
    <property type="entry name" value="Glyco_trans_4-like_N"/>
</dbReference>
<organism evidence="2 3">
    <name type="scientific">Sphingopyxis macrogoltabida</name>
    <name type="common">Sphingomonas macrogoltabidus</name>
    <dbReference type="NCBI Taxonomy" id="33050"/>
    <lineage>
        <taxon>Bacteria</taxon>
        <taxon>Pseudomonadati</taxon>
        <taxon>Pseudomonadota</taxon>
        <taxon>Alphaproteobacteria</taxon>
        <taxon>Sphingomonadales</taxon>
        <taxon>Sphingomonadaceae</taxon>
        <taxon>Sphingopyxis</taxon>
    </lineage>
</organism>
<evidence type="ECO:0000313" key="3">
    <source>
        <dbReference type="Proteomes" id="UP000248597"/>
    </source>
</evidence>
<evidence type="ECO:0000259" key="1">
    <source>
        <dbReference type="Pfam" id="PF13579"/>
    </source>
</evidence>
<dbReference type="Pfam" id="PF13692">
    <property type="entry name" value="Glyco_trans_1_4"/>
    <property type="match status" value="1"/>
</dbReference>
<dbReference type="PANTHER" id="PTHR45947:SF3">
    <property type="entry name" value="SULFOQUINOVOSYL TRANSFERASE SQD2"/>
    <property type="match status" value="1"/>
</dbReference>
<name>A0A2W5NBG1_SPHMC</name>
<dbReference type="NCBIfam" id="TIGR04063">
    <property type="entry name" value="stp3"/>
    <property type="match status" value="1"/>
</dbReference>
<dbReference type="GO" id="GO:0016758">
    <property type="term" value="F:hexosyltransferase activity"/>
    <property type="evidence" value="ECO:0007669"/>
    <property type="project" value="TreeGrafter"/>
</dbReference>
<comment type="caution">
    <text evidence="2">The sequence shown here is derived from an EMBL/GenBank/DDBJ whole genome shotgun (WGS) entry which is preliminary data.</text>
</comment>
<protein>
    <submittedName>
        <fullName evidence="2">Glycosyltransferase, exosortase A system-associated</fullName>
    </submittedName>
</protein>
<gene>
    <name evidence="2" type="ORF">DI569_04115</name>
</gene>
<proteinExistence type="predicted"/>
<dbReference type="PANTHER" id="PTHR45947">
    <property type="entry name" value="SULFOQUINOVOSYL TRANSFERASE SQD2"/>
    <property type="match status" value="1"/>
</dbReference>
<dbReference type="Pfam" id="PF13579">
    <property type="entry name" value="Glyco_trans_4_4"/>
    <property type="match status" value="1"/>
</dbReference>
<keyword evidence="2" id="KW-0808">Transferase</keyword>
<accession>A0A2W5NBG1</accession>